<dbReference type="RefSeq" id="XP_062660148.1">
    <property type="nucleotide sequence ID" value="XM_062803353.1"/>
</dbReference>
<gene>
    <name evidence="2" type="ORF">B0H64DRAFT_389663</name>
</gene>
<dbReference type="GeneID" id="87840301"/>
<evidence type="ECO:0000313" key="2">
    <source>
        <dbReference type="EMBL" id="KAK3296634.1"/>
    </source>
</evidence>
<keyword evidence="3" id="KW-1185">Reference proteome</keyword>
<evidence type="ECO:0000313" key="3">
    <source>
        <dbReference type="Proteomes" id="UP001278766"/>
    </source>
</evidence>
<keyword evidence="1" id="KW-0472">Membrane</keyword>
<feature type="transmembrane region" description="Helical" evidence="1">
    <location>
        <begin position="6"/>
        <end position="28"/>
    </location>
</feature>
<keyword evidence="1" id="KW-0812">Transmembrane</keyword>
<evidence type="ECO:0000256" key="1">
    <source>
        <dbReference type="SAM" id="Phobius"/>
    </source>
</evidence>
<reference evidence="2" key="2">
    <citation type="submission" date="2023-06" db="EMBL/GenBank/DDBJ databases">
        <authorList>
            <consortium name="Lawrence Berkeley National Laboratory"/>
            <person name="Haridas S."/>
            <person name="Hensen N."/>
            <person name="Bonometti L."/>
            <person name="Westerberg I."/>
            <person name="Brannstrom I.O."/>
            <person name="Guillou S."/>
            <person name="Cros-Aarteil S."/>
            <person name="Calhoun S."/>
            <person name="Kuo A."/>
            <person name="Mondo S."/>
            <person name="Pangilinan J."/>
            <person name="Riley R."/>
            <person name="Labutti K."/>
            <person name="Andreopoulos B."/>
            <person name="Lipzen A."/>
            <person name="Chen C."/>
            <person name="Yanf M."/>
            <person name="Daum C."/>
            <person name="Ng V."/>
            <person name="Clum A."/>
            <person name="Steindorff A."/>
            <person name="Ohm R."/>
            <person name="Martin F."/>
            <person name="Silar P."/>
            <person name="Natvig D."/>
            <person name="Lalanne C."/>
            <person name="Gautier V."/>
            <person name="Ament-Velasquez S.L."/>
            <person name="Kruys A."/>
            <person name="Hutchinson M.I."/>
            <person name="Powell A.J."/>
            <person name="Barry K."/>
            <person name="Miller A.N."/>
            <person name="Grigoriev I.V."/>
            <person name="Debuchy R."/>
            <person name="Gladieux P."/>
            <person name="Thoren M.H."/>
            <person name="Johannesson H."/>
        </authorList>
    </citation>
    <scope>NUCLEOTIDE SEQUENCE</scope>
    <source>
        <strain evidence="2">CBS 168.71</strain>
    </source>
</reference>
<dbReference type="AlphaFoldDB" id="A0AAE0HHI0"/>
<protein>
    <submittedName>
        <fullName evidence="2">Uncharacterized protein</fullName>
    </submittedName>
</protein>
<dbReference type="Proteomes" id="UP001278766">
    <property type="component" value="Unassembled WGS sequence"/>
</dbReference>
<sequence>MLQVAYIPLIYFVLLGCGTMWVTGTLVAKRGGDYTQRKREGGRGVAVSSRNSSRMNKGRAGMGFLFCSENRGIMEVQGASADSRVGVRWKRTLAGLNKAVLNWRD</sequence>
<accession>A0AAE0HHI0</accession>
<organism evidence="2 3">
    <name type="scientific">Chaetomium fimeti</name>
    <dbReference type="NCBI Taxonomy" id="1854472"/>
    <lineage>
        <taxon>Eukaryota</taxon>
        <taxon>Fungi</taxon>
        <taxon>Dikarya</taxon>
        <taxon>Ascomycota</taxon>
        <taxon>Pezizomycotina</taxon>
        <taxon>Sordariomycetes</taxon>
        <taxon>Sordariomycetidae</taxon>
        <taxon>Sordariales</taxon>
        <taxon>Chaetomiaceae</taxon>
        <taxon>Chaetomium</taxon>
    </lineage>
</organism>
<name>A0AAE0HHI0_9PEZI</name>
<feature type="non-terminal residue" evidence="2">
    <location>
        <position position="1"/>
    </location>
</feature>
<keyword evidence="1" id="KW-1133">Transmembrane helix</keyword>
<comment type="caution">
    <text evidence="2">The sequence shown here is derived from an EMBL/GenBank/DDBJ whole genome shotgun (WGS) entry which is preliminary data.</text>
</comment>
<reference evidence="2" key="1">
    <citation type="journal article" date="2023" name="Mol. Phylogenet. Evol.">
        <title>Genome-scale phylogeny and comparative genomics of the fungal order Sordariales.</title>
        <authorList>
            <person name="Hensen N."/>
            <person name="Bonometti L."/>
            <person name="Westerberg I."/>
            <person name="Brannstrom I.O."/>
            <person name="Guillou S."/>
            <person name="Cros-Aarteil S."/>
            <person name="Calhoun S."/>
            <person name="Haridas S."/>
            <person name="Kuo A."/>
            <person name="Mondo S."/>
            <person name="Pangilinan J."/>
            <person name="Riley R."/>
            <person name="LaButti K."/>
            <person name="Andreopoulos B."/>
            <person name="Lipzen A."/>
            <person name="Chen C."/>
            <person name="Yan M."/>
            <person name="Daum C."/>
            <person name="Ng V."/>
            <person name="Clum A."/>
            <person name="Steindorff A."/>
            <person name="Ohm R.A."/>
            <person name="Martin F."/>
            <person name="Silar P."/>
            <person name="Natvig D.O."/>
            <person name="Lalanne C."/>
            <person name="Gautier V."/>
            <person name="Ament-Velasquez S.L."/>
            <person name="Kruys A."/>
            <person name="Hutchinson M.I."/>
            <person name="Powell A.J."/>
            <person name="Barry K."/>
            <person name="Miller A.N."/>
            <person name="Grigoriev I.V."/>
            <person name="Debuchy R."/>
            <person name="Gladieux P."/>
            <person name="Hiltunen Thoren M."/>
            <person name="Johannesson H."/>
        </authorList>
    </citation>
    <scope>NUCLEOTIDE SEQUENCE</scope>
    <source>
        <strain evidence="2">CBS 168.71</strain>
    </source>
</reference>
<dbReference type="EMBL" id="JAUEPN010000003">
    <property type="protein sequence ID" value="KAK3296634.1"/>
    <property type="molecule type" value="Genomic_DNA"/>
</dbReference>
<proteinExistence type="predicted"/>